<feature type="region of interest" description="Disordered" evidence="1">
    <location>
        <begin position="12"/>
        <end position="50"/>
    </location>
</feature>
<evidence type="ECO:0000256" key="1">
    <source>
        <dbReference type="SAM" id="MobiDB-lite"/>
    </source>
</evidence>
<accession>A0A2P5C1Y9</accession>
<protein>
    <submittedName>
        <fullName evidence="2">Uncharacterized protein</fullName>
    </submittedName>
</protein>
<name>A0A2P5C1Y9_TREOI</name>
<evidence type="ECO:0000313" key="3">
    <source>
        <dbReference type="Proteomes" id="UP000237000"/>
    </source>
</evidence>
<gene>
    <name evidence="2" type="ORF">TorRG33x02_300660</name>
</gene>
<comment type="caution">
    <text evidence="2">The sequence shown here is derived from an EMBL/GenBank/DDBJ whole genome shotgun (WGS) entry which is preliminary data.</text>
</comment>
<proteinExistence type="predicted"/>
<dbReference type="OrthoDB" id="10380646at2759"/>
<reference evidence="3" key="1">
    <citation type="submission" date="2016-06" db="EMBL/GenBank/DDBJ databases">
        <title>Parallel loss of symbiosis genes in relatives of nitrogen-fixing non-legume Parasponia.</title>
        <authorList>
            <person name="Van Velzen R."/>
            <person name="Holmer R."/>
            <person name="Bu F."/>
            <person name="Rutten L."/>
            <person name="Van Zeijl A."/>
            <person name="Liu W."/>
            <person name="Santuari L."/>
            <person name="Cao Q."/>
            <person name="Sharma T."/>
            <person name="Shen D."/>
            <person name="Roswanjaya Y."/>
            <person name="Wardhani T."/>
            <person name="Kalhor M.S."/>
            <person name="Jansen J."/>
            <person name="Van den Hoogen J."/>
            <person name="Gungor B."/>
            <person name="Hartog M."/>
            <person name="Hontelez J."/>
            <person name="Verver J."/>
            <person name="Yang W.-C."/>
            <person name="Schijlen E."/>
            <person name="Repin R."/>
            <person name="Schilthuizen M."/>
            <person name="Schranz E."/>
            <person name="Heidstra R."/>
            <person name="Miyata K."/>
            <person name="Fedorova E."/>
            <person name="Kohlen W."/>
            <person name="Bisseling T."/>
            <person name="Smit S."/>
            <person name="Geurts R."/>
        </authorList>
    </citation>
    <scope>NUCLEOTIDE SEQUENCE [LARGE SCALE GENOMIC DNA]</scope>
    <source>
        <strain evidence="3">cv. RG33-2</strain>
    </source>
</reference>
<feature type="compositionally biased region" description="Acidic residues" evidence="1">
    <location>
        <begin position="27"/>
        <end position="37"/>
    </location>
</feature>
<dbReference type="EMBL" id="JXTC01000424">
    <property type="protein sequence ID" value="PON55057.1"/>
    <property type="molecule type" value="Genomic_DNA"/>
</dbReference>
<keyword evidence="3" id="KW-1185">Reference proteome</keyword>
<dbReference type="Proteomes" id="UP000237000">
    <property type="component" value="Unassembled WGS sequence"/>
</dbReference>
<organism evidence="2 3">
    <name type="scientific">Trema orientale</name>
    <name type="common">Charcoal tree</name>
    <name type="synonym">Celtis orientalis</name>
    <dbReference type="NCBI Taxonomy" id="63057"/>
    <lineage>
        <taxon>Eukaryota</taxon>
        <taxon>Viridiplantae</taxon>
        <taxon>Streptophyta</taxon>
        <taxon>Embryophyta</taxon>
        <taxon>Tracheophyta</taxon>
        <taxon>Spermatophyta</taxon>
        <taxon>Magnoliopsida</taxon>
        <taxon>eudicotyledons</taxon>
        <taxon>Gunneridae</taxon>
        <taxon>Pentapetalae</taxon>
        <taxon>rosids</taxon>
        <taxon>fabids</taxon>
        <taxon>Rosales</taxon>
        <taxon>Cannabaceae</taxon>
        <taxon>Trema</taxon>
    </lineage>
</organism>
<dbReference type="InParanoid" id="A0A2P5C1Y9"/>
<dbReference type="AlphaFoldDB" id="A0A2P5C1Y9"/>
<evidence type="ECO:0000313" key="2">
    <source>
        <dbReference type="EMBL" id="PON55057.1"/>
    </source>
</evidence>
<sequence>MPNSSIPNIMEVLDSLPGLEIGGEGRYDDEEEEEESTAEQPVKSTRNPKDLNFQTQNFHMLCEPTFYKI</sequence>